<accession>A0A4R0XVG5</accession>
<evidence type="ECO:0000256" key="1">
    <source>
        <dbReference type="ARBA" id="ARBA00022679"/>
    </source>
</evidence>
<dbReference type="AlphaFoldDB" id="A0A4R0XVG5"/>
<reference evidence="3 4" key="1">
    <citation type="submission" date="2018-02" db="EMBL/GenBank/DDBJ databases">
        <title>Mycoplasma marinum and Mycoplasma todarodis sp. nov., moderately halophilic and psychrotolerant mycoplasmas isolated from cephalopods.</title>
        <authorList>
            <person name="Viver T."/>
        </authorList>
    </citation>
    <scope>NUCLEOTIDE SEQUENCE [LARGE SCALE GENOMIC DNA]</scope>
    <source>
        <strain evidence="3 4">5H</strain>
    </source>
</reference>
<keyword evidence="2" id="KW-0548">Nucleotidyltransferase</keyword>
<dbReference type="PANTHER" id="PTHR32125">
    <property type="entry name" value="2-C-METHYL-D-ERYTHRITOL 4-PHOSPHATE CYTIDYLYLTRANSFERASE, CHLOROPLASTIC"/>
    <property type="match status" value="1"/>
</dbReference>
<dbReference type="GO" id="GO:0050518">
    <property type="term" value="F:2-C-methyl-D-erythritol 4-phosphate cytidylyltransferase activity"/>
    <property type="evidence" value="ECO:0007669"/>
    <property type="project" value="TreeGrafter"/>
</dbReference>
<dbReference type="InterPro" id="IPR034683">
    <property type="entry name" value="IspD/TarI"/>
</dbReference>
<dbReference type="SUPFAM" id="SSF53448">
    <property type="entry name" value="Nucleotide-diphospho-sugar transferases"/>
    <property type="match status" value="1"/>
</dbReference>
<dbReference type="Gene3D" id="3.90.550.10">
    <property type="entry name" value="Spore Coat Polysaccharide Biosynthesis Protein SpsA, Chain A"/>
    <property type="match status" value="1"/>
</dbReference>
<evidence type="ECO:0008006" key="5">
    <source>
        <dbReference type="Google" id="ProtNLM"/>
    </source>
</evidence>
<dbReference type="InterPro" id="IPR029044">
    <property type="entry name" value="Nucleotide-diphossugar_trans"/>
</dbReference>
<sequence>MEKYILLLSGGVGTRYEANEPKQYTKSENGEYYIADSIKPFIQSQYKFSAVVVVCQMEYQKLIETIFKNISLELPIIFANNGRTRQESINNGIDKINDLNKGKIAQVFIQEAVRPFVPVELVDNLVEVNQKYGSVSAAINPFVLYSKFNIETNEAYELMDKSGMIELQLPKRYDLQKYNKYRNNHGGNHLDLLDESVYFIENQEMTHCIKGSFENIKITRPVHRWIAEAINKYKKKTNEDNK</sequence>
<gene>
    <name evidence="3" type="ORF">C4B25_00740</name>
</gene>
<dbReference type="RefSeq" id="WP_131613152.1">
    <property type="nucleotide sequence ID" value="NZ_PSZP01000003.1"/>
</dbReference>
<dbReference type="OrthoDB" id="9806837at2"/>
<proteinExistence type="predicted"/>
<dbReference type="Proteomes" id="UP000291072">
    <property type="component" value="Unassembled WGS sequence"/>
</dbReference>
<comment type="caution">
    <text evidence="3">The sequence shown here is derived from an EMBL/GenBank/DDBJ whole genome shotgun (WGS) entry which is preliminary data.</text>
</comment>
<evidence type="ECO:0000313" key="3">
    <source>
        <dbReference type="EMBL" id="TCG11831.1"/>
    </source>
</evidence>
<dbReference type="EMBL" id="PSZP01000003">
    <property type="protein sequence ID" value="TCG11831.1"/>
    <property type="molecule type" value="Genomic_DNA"/>
</dbReference>
<organism evidence="3 4">
    <name type="scientific">Mycoplasma todarodis</name>
    <dbReference type="NCBI Taxonomy" id="1937191"/>
    <lineage>
        <taxon>Bacteria</taxon>
        <taxon>Bacillati</taxon>
        <taxon>Mycoplasmatota</taxon>
        <taxon>Mollicutes</taxon>
        <taxon>Mycoplasmataceae</taxon>
        <taxon>Mycoplasma</taxon>
    </lineage>
</organism>
<keyword evidence="4" id="KW-1185">Reference proteome</keyword>
<evidence type="ECO:0000313" key="4">
    <source>
        <dbReference type="Proteomes" id="UP000291072"/>
    </source>
</evidence>
<dbReference type="PANTHER" id="PTHR32125:SF4">
    <property type="entry name" value="2-C-METHYL-D-ERYTHRITOL 4-PHOSPHATE CYTIDYLYLTRANSFERASE, CHLOROPLASTIC"/>
    <property type="match status" value="1"/>
</dbReference>
<name>A0A4R0XVG5_9MOLU</name>
<dbReference type="Pfam" id="PF01128">
    <property type="entry name" value="IspD"/>
    <property type="match status" value="1"/>
</dbReference>
<dbReference type="InterPro" id="IPR050088">
    <property type="entry name" value="IspD/TarI_cytidylyltransf_bact"/>
</dbReference>
<evidence type="ECO:0000256" key="2">
    <source>
        <dbReference type="ARBA" id="ARBA00022695"/>
    </source>
</evidence>
<protein>
    <recommendedName>
        <fullName evidence="5">2-C-methyl-D-erythritol 4-phosphate cytidylyltransferase</fullName>
    </recommendedName>
</protein>
<keyword evidence="1" id="KW-0808">Transferase</keyword>